<dbReference type="InterPro" id="IPR042203">
    <property type="entry name" value="Leu/Phe-tRNA_Trfase_C"/>
</dbReference>
<comment type="function">
    <text evidence="4">Functions in the N-end rule pathway of protein degradation where it conjugates Leu, Phe and, less efficiently, Met from aminoacyl-tRNAs to the N-termini of proteins containing an N-terminal arginine or lysine.</text>
</comment>
<gene>
    <name evidence="4 5" type="primary">aat</name>
    <name evidence="5" type="ORF">GCM10009821_26050</name>
</gene>
<dbReference type="Pfam" id="PF03588">
    <property type="entry name" value="Leu_Phe_trans"/>
    <property type="match status" value="1"/>
</dbReference>
<comment type="catalytic activity">
    <reaction evidence="4">
        <text>L-phenylalanyl-tRNA(Phe) + an N-terminal L-alpha-aminoacyl-[protein] = an N-terminal L-phenylalanyl-L-alpha-aminoacyl-[protein] + tRNA(Phe)</text>
        <dbReference type="Rhea" id="RHEA:43632"/>
        <dbReference type="Rhea" id="RHEA-COMP:9668"/>
        <dbReference type="Rhea" id="RHEA-COMP:9699"/>
        <dbReference type="Rhea" id="RHEA-COMP:10636"/>
        <dbReference type="Rhea" id="RHEA-COMP:10637"/>
        <dbReference type="ChEBI" id="CHEBI:78442"/>
        <dbReference type="ChEBI" id="CHEBI:78531"/>
        <dbReference type="ChEBI" id="CHEBI:78597"/>
        <dbReference type="ChEBI" id="CHEBI:83561"/>
        <dbReference type="EC" id="2.3.2.6"/>
    </reaction>
</comment>
<keyword evidence="1 4" id="KW-0963">Cytoplasm</keyword>
<comment type="caution">
    <text evidence="5">The sequence shown here is derived from an EMBL/GenBank/DDBJ whole genome shotgun (WGS) entry which is preliminary data.</text>
</comment>
<comment type="subcellular location">
    <subcellularLocation>
        <location evidence="4">Cytoplasm</location>
    </subcellularLocation>
</comment>
<protein>
    <recommendedName>
        <fullName evidence="4">Leucyl/phenylalanyl-tRNA--protein transferase</fullName>
        <ecNumber evidence="4">2.3.2.6</ecNumber>
    </recommendedName>
    <alternativeName>
        <fullName evidence="4">L/F-transferase</fullName>
    </alternativeName>
    <alternativeName>
        <fullName evidence="4">Leucyltransferase</fullName>
    </alternativeName>
    <alternativeName>
        <fullName evidence="4">Phenyalanyltransferase</fullName>
    </alternativeName>
</protein>
<evidence type="ECO:0000256" key="1">
    <source>
        <dbReference type="ARBA" id="ARBA00022490"/>
    </source>
</evidence>
<dbReference type="PANTHER" id="PTHR30098">
    <property type="entry name" value="LEUCYL/PHENYLALANYL-TRNA--PROTEIN TRANSFERASE"/>
    <property type="match status" value="1"/>
</dbReference>
<dbReference type="HAMAP" id="MF_00688">
    <property type="entry name" value="Leu_Phe_trans"/>
    <property type="match status" value="1"/>
</dbReference>
<dbReference type="EC" id="2.3.2.6" evidence="4"/>
<dbReference type="Gene3D" id="3.30.70.3550">
    <property type="entry name" value="Leucyl/phenylalanyl-tRNA-protein transferase, N-terminal domain"/>
    <property type="match status" value="1"/>
</dbReference>
<dbReference type="InterPro" id="IPR016181">
    <property type="entry name" value="Acyl_CoA_acyltransferase"/>
</dbReference>
<evidence type="ECO:0000313" key="5">
    <source>
        <dbReference type="EMBL" id="GAA2083654.1"/>
    </source>
</evidence>
<evidence type="ECO:0000256" key="4">
    <source>
        <dbReference type="HAMAP-Rule" id="MF_00688"/>
    </source>
</evidence>
<evidence type="ECO:0000256" key="3">
    <source>
        <dbReference type="ARBA" id="ARBA00023315"/>
    </source>
</evidence>
<reference evidence="6" key="1">
    <citation type="journal article" date="2019" name="Int. J. Syst. Evol. Microbiol.">
        <title>The Global Catalogue of Microorganisms (GCM) 10K type strain sequencing project: providing services to taxonomists for standard genome sequencing and annotation.</title>
        <authorList>
            <consortium name="The Broad Institute Genomics Platform"/>
            <consortium name="The Broad Institute Genome Sequencing Center for Infectious Disease"/>
            <person name="Wu L."/>
            <person name="Ma J."/>
        </authorList>
    </citation>
    <scope>NUCLEOTIDE SEQUENCE [LARGE SCALE GENOMIC DNA]</scope>
    <source>
        <strain evidence="6">JCM 15749</strain>
    </source>
</reference>
<dbReference type="EMBL" id="BAAAPY010000011">
    <property type="protein sequence ID" value="GAA2083654.1"/>
    <property type="molecule type" value="Genomic_DNA"/>
</dbReference>
<organism evidence="5 6">
    <name type="scientific">Aeromicrobium halocynthiae</name>
    <dbReference type="NCBI Taxonomy" id="560557"/>
    <lineage>
        <taxon>Bacteria</taxon>
        <taxon>Bacillati</taxon>
        <taxon>Actinomycetota</taxon>
        <taxon>Actinomycetes</taxon>
        <taxon>Propionibacteriales</taxon>
        <taxon>Nocardioidaceae</taxon>
        <taxon>Aeromicrobium</taxon>
    </lineage>
</organism>
<dbReference type="Gene3D" id="3.40.630.70">
    <property type="entry name" value="Leucyl/phenylalanyl-tRNA-protein transferase, C-terminal domain"/>
    <property type="match status" value="1"/>
</dbReference>
<dbReference type="Proteomes" id="UP001501480">
    <property type="component" value="Unassembled WGS sequence"/>
</dbReference>
<evidence type="ECO:0000256" key="2">
    <source>
        <dbReference type="ARBA" id="ARBA00022679"/>
    </source>
</evidence>
<sequence>MSPVPLPPSPWDFDPTGWPDDDDCVGAGADLAPATVLSAYRAGAFPMPHDGSLLWWSPQRRGVLVPGDLRVSRSLRRSLRGFTTTVDQDFDAVVDACADPRRPHGWISPEIVEAYRELHRLGWAHSVETRDGEGRLVGGLYGLAIGRLFAGESMFHRATDASKAALVALADIVGPSGLIDVQWRTDHLASLGVVEWSRGRYIRAVMELVNAPLPEIWR</sequence>
<dbReference type="PANTHER" id="PTHR30098:SF2">
    <property type="entry name" value="LEUCYL_PHENYLALANYL-TRNA--PROTEIN TRANSFERASE"/>
    <property type="match status" value="1"/>
</dbReference>
<dbReference type="InterPro" id="IPR042221">
    <property type="entry name" value="Leu/Phe-tRNA_Trfase_N"/>
</dbReference>
<evidence type="ECO:0000313" key="6">
    <source>
        <dbReference type="Proteomes" id="UP001501480"/>
    </source>
</evidence>
<dbReference type="NCBIfam" id="TIGR00667">
    <property type="entry name" value="aat"/>
    <property type="match status" value="1"/>
</dbReference>
<keyword evidence="6" id="KW-1185">Reference proteome</keyword>
<comment type="catalytic activity">
    <reaction evidence="4">
        <text>N-terminal L-arginyl-[protein] + L-leucyl-tRNA(Leu) = N-terminal L-leucyl-L-arginyl-[protein] + tRNA(Leu) + H(+)</text>
        <dbReference type="Rhea" id="RHEA:50416"/>
        <dbReference type="Rhea" id="RHEA-COMP:9613"/>
        <dbReference type="Rhea" id="RHEA-COMP:9622"/>
        <dbReference type="Rhea" id="RHEA-COMP:12672"/>
        <dbReference type="Rhea" id="RHEA-COMP:12673"/>
        <dbReference type="ChEBI" id="CHEBI:15378"/>
        <dbReference type="ChEBI" id="CHEBI:64719"/>
        <dbReference type="ChEBI" id="CHEBI:78442"/>
        <dbReference type="ChEBI" id="CHEBI:78494"/>
        <dbReference type="ChEBI" id="CHEBI:133044"/>
        <dbReference type="EC" id="2.3.2.6"/>
    </reaction>
</comment>
<name>A0ABP5HVN9_9ACTN</name>
<accession>A0ABP5HVN9</accession>
<dbReference type="GO" id="GO:0016740">
    <property type="term" value="F:transferase activity"/>
    <property type="evidence" value="ECO:0007669"/>
    <property type="project" value="UniProtKB-KW"/>
</dbReference>
<comment type="catalytic activity">
    <reaction evidence="4">
        <text>N-terminal L-lysyl-[protein] + L-leucyl-tRNA(Leu) = N-terminal L-leucyl-L-lysyl-[protein] + tRNA(Leu) + H(+)</text>
        <dbReference type="Rhea" id="RHEA:12340"/>
        <dbReference type="Rhea" id="RHEA-COMP:9613"/>
        <dbReference type="Rhea" id="RHEA-COMP:9622"/>
        <dbReference type="Rhea" id="RHEA-COMP:12670"/>
        <dbReference type="Rhea" id="RHEA-COMP:12671"/>
        <dbReference type="ChEBI" id="CHEBI:15378"/>
        <dbReference type="ChEBI" id="CHEBI:65249"/>
        <dbReference type="ChEBI" id="CHEBI:78442"/>
        <dbReference type="ChEBI" id="CHEBI:78494"/>
        <dbReference type="ChEBI" id="CHEBI:133043"/>
        <dbReference type="EC" id="2.3.2.6"/>
    </reaction>
</comment>
<proteinExistence type="inferred from homology"/>
<dbReference type="RefSeq" id="WP_344329527.1">
    <property type="nucleotide sequence ID" value="NZ_BAAAPY010000011.1"/>
</dbReference>
<comment type="similarity">
    <text evidence="4">Belongs to the L/F-transferase family.</text>
</comment>
<dbReference type="InterPro" id="IPR004616">
    <property type="entry name" value="Leu/Phe-tRNA_Trfase"/>
</dbReference>
<dbReference type="SUPFAM" id="SSF55729">
    <property type="entry name" value="Acyl-CoA N-acyltransferases (Nat)"/>
    <property type="match status" value="1"/>
</dbReference>
<keyword evidence="3 4" id="KW-0012">Acyltransferase</keyword>
<keyword evidence="2 4" id="KW-0808">Transferase</keyword>